<protein>
    <recommendedName>
        <fullName evidence="4">Peptidase M12B domain-containing protein</fullName>
    </recommendedName>
</protein>
<proteinExistence type="predicted"/>
<dbReference type="Proteomes" id="UP001354971">
    <property type="component" value="Unassembled WGS sequence"/>
</dbReference>
<organism evidence="2 3">
    <name type="scientific">Hyphobacterium lacteum</name>
    <dbReference type="NCBI Taxonomy" id="3116575"/>
    <lineage>
        <taxon>Bacteria</taxon>
        <taxon>Pseudomonadati</taxon>
        <taxon>Pseudomonadota</taxon>
        <taxon>Alphaproteobacteria</taxon>
        <taxon>Maricaulales</taxon>
        <taxon>Maricaulaceae</taxon>
        <taxon>Hyphobacterium</taxon>
    </lineage>
</organism>
<dbReference type="Pfam" id="PF13583">
    <property type="entry name" value="Reprolysin_4"/>
    <property type="match status" value="1"/>
</dbReference>
<dbReference type="SUPFAM" id="SSF55486">
    <property type="entry name" value="Metalloproteases ('zincins'), catalytic domain"/>
    <property type="match status" value="1"/>
</dbReference>
<feature type="signal peptide" evidence="1">
    <location>
        <begin position="1"/>
        <end position="18"/>
    </location>
</feature>
<sequence>MRAILSIACLIASAPVQAQVPVAWDIQRTAEQQVEGTENIGGLQETFSAPVDVLPHIGHLAPGDMIRVPMPEGGMVDGVMTSNFPTATGGRHLQIDLESGDRVLMHIGLNATYARIWQGDAQYEISPSVGGGLVLRTSEDPPLAENDGVLDPGLGPVSAMAAEDGLDRIQAGSDTLDFLYFYDIQMIETHGWGLPDLAVTDIGNLTTALVNSGVPLTADLTQLQFMDVAIDYPSDDLLTDLGGRRGVFDGLQDRIDSLQTDVISLNRVYDSSRENFCGLGYVHNPESTLFGRSHINVCHNGLTLAHETGHNMGLAHGVATDCDEGVDNCSGSRGRPVNWARGFRIDSATADGGIFTSVMAYGANRTPQFSDPNVECPERGSFCGVPIDDAAGNGAYAARALTDYATGQPSRGVPNPRLASAVLPTSRYVATNTAATAFMTVINPGSVDGTNCIIEHHGPYRNSFSYQTTDPATNGLTGSPDTPVNIPAGGYQTFLVSLTPGDDITSTVRFAPYASCDNIPMALVSPGLNTIDLGADTAGGPDLIALSATINNNGIVDIAVGPGGVFSVATINLGGAGDVTVSARSLDPGLPATGLVCQTDGVGACMANPAESLTLNIGANETPTFGVFVQTDYVTPFDASQRFQFQMQVDGQVRGSTSVAIRDSGDLVPPGNSAHAFTVTAYDQASGNLSTHATGYYDRFEIVSGPGLGTLTLDAATGAYTYTAGGAAGGDTFTYRAGNSSGWSPAMAATVTVDALPVPVVTAFTLEDDTDGTFAVDLDDHADGNIEIDRFVLTTPPSIPYSFNNLTGVVSGTFPSESGSHTFEFSAENQSGQGTPVTGTFNVIAYDACAPANLTQGRLQRRLQAISLAEGAPDDAEAITMGEALCMEEYNVNPDDSWVYFRNTALDIRVVFGPRTGPDRYIVYYRTAGGSGWTGNFSLCKNGSSLGAC</sequence>
<evidence type="ECO:0000256" key="1">
    <source>
        <dbReference type="SAM" id="SignalP"/>
    </source>
</evidence>
<reference evidence="2 3" key="1">
    <citation type="submission" date="2024-01" db="EMBL/GenBank/DDBJ databases">
        <title>Hyphobacterium bacterium isolated from marine sediment.</title>
        <authorList>
            <person name="Zhao S."/>
        </authorList>
    </citation>
    <scope>NUCLEOTIDE SEQUENCE [LARGE SCALE GENOMIC DNA]</scope>
    <source>
        <strain evidence="3">HN65</strain>
    </source>
</reference>
<keyword evidence="1" id="KW-0732">Signal</keyword>
<dbReference type="EMBL" id="JAZDRP010000001">
    <property type="protein sequence ID" value="MEE2525010.1"/>
    <property type="molecule type" value="Genomic_DNA"/>
</dbReference>
<evidence type="ECO:0008006" key="4">
    <source>
        <dbReference type="Google" id="ProtNLM"/>
    </source>
</evidence>
<feature type="chain" id="PRO_5047299259" description="Peptidase M12B domain-containing protein" evidence="1">
    <location>
        <begin position="19"/>
        <end position="949"/>
    </location>
</feature>
<evidence type="ECO:0000313" key="2">
    <source>
        <dbReference type="EMBL" id="MEE2525010.1"/>
    </source>
</evidence>
<comment type="caution">
    <text evidence="2">The sequence shown here is derived from an EMBL/GenBank/DDBJ whole genome shotgun (WGS) entry which is preliminary data.</text>
</comment>
<name>A0ABU7LM65_9PROT</name>
<evidence type="ECO:0000313" key="3">
    <source>
        <dbReference type="Proteomes" id="UP001354971"/>
    </source>
</evidence>
<gene>
    <name evidence="2" type="ORF">V0U79_01430</name>
</gene>
<dbReference type="RefSeq" id="WP_330197673.1">
    <property type="nucleotide sequence ID" value="NZ_JAZDRP010000001.1"/>
</dbReference>
<accession>A0ABU7LM65</accession>
<keyword evidence="3" id="KW-1185">Reference proteome</keyword>